<evidence type="ECO:0000256" key="1">
    <source>
        <dbReference type="ARBA" id="ARBA00009437"/>
    </source>
</evidence>
<gene>
    <name evidence="6" type="ORF">C9I98_07645</name>
</gene>
<keyword evidence="4" id="KW-0804">Transcription</keyword>
<dbReference type="EMBL" id="PYMA01000003">
    <property type="protein sequence ID" value="PSW20707.1"/>
    <property type="molecule type" value="Genomic_DNA"/>
</dbReference>
<dbReference type="Gene3D" id="1.10.10.10">
    <property type="entry name" value="Winged helix-like DNA-binding domain superfamily/Winged helix DNA-binding domain"/>
    <property type="match status" value="1"/>
</dbReference>
<evidence type="ECO:0000313" key="7">
    <source>
        <dbReference type="Proteomes" id="UP000241771"/>
    </source>
</evidence>
<evidence type="ECO:0000256" key="4">
    <source>
        <dbReference type="ARBA" id="ARBA00023163"/>
    </source>
</evidence>
<feature type="domain" description="HTH lysR-type" evidence="5">
    <location>
        <begin position="2"/>
        <end position="58"/>
    </location>
</feature>
<dbReference type="Pfam" id="PF00126">
    <property type="entry name" value="HTH_1"/>
    <property type="match status" value="1"/>
</dbReference>
<dbReference type="SUPFAM" id="SSF53850">
    <property type="entry name" value="Periplasmic binding protein-like II"/>
    <property type="match status" value="1"/>
</dbReference>
<dbReference type="InterPro" id="IPR036390">
    <property type="entry name" value="WH_DNA-bd_sf"/>
</dbReference>
<dbReference type="InterPro" id="IPR000847">
    <property type="entry name" value="LysR_HTH_N"/>
</dbReference>
<dbReference type="GO" id="GO:0003700">
    <property type="term" value="F:DNA-binding transcription factor activity"/>
    <property type="evidence" value="ECO:0007669"/>
    <property type="project" value="InterPro"/>
</dbReference>
<dbReference type="PROSITE" id="PS50931">
    <property type="entry name" value="HTH_LYSR"/>
    <property type="match status" value="1"/>
</dbReference>
<dbReference type="InterPro" id="IPR036388">
    <property type="entry name" value="WH-like_DNA-bd_sf"/>
</dbReference>
<evidence type="ECO:0000259" key="5">
    <source>
        <dbReference type="PROSITE" id="PS50931"/>
    </source>
</evidence>
<keyword evidence="2" id="KW-0805">Transcription regulation</keyword>
<keyword evidence="3 6" id="KW-0238">DNA-binding</keyword>
<dbReference type="GO" id="GO:0003677">
    <property type="term" value="F:DNA binding"/>
    <property type="evidence" value="ECO:0007669"/>
    <property type="project" value="UniProtKB-KW"/>
</dbReference>
<organism evidence="6 7">
    <name type="scientific">Photobacterium sanctipauli</name>
    <dbReference type="NCBI Taxonomy" id="1342794"/>
    <lineage>
        <taxon>Bacteria</taxon>
        <taxon>Pseudomonadati</taxon>
        <taxon>Pseudomonadota</taxon>
        <taxon>Gammaproteobacteria</taxon>
        <taxon>Vibrionales</taxon>
        <taxon>Vibrionaceae</taxon>
        <taxon>Photobacterium</taxon>
    </lineage>
</organism>
<keyword evidence="7" id="KW-1185">Reference proteome</keyword>
<proteinExistence type="inferred from homology"/>
<evidence type="ECO:0000256" key="3">
    <source>
        <dbReference type="ARBA" id="ARBA00023125"/>
    </source>
</evidence>
<accession>A0A2T3NWN6</accession>
<dbReference type="SUPFAM" id="SSF46785">
    <property type="entry name" value="Winged helix' DNA-binding domain"/>
    <property type="match status" value="1"/>
</dbReference>
<reference evidence="6 7" key="1">
    <citation type="submission" date="2018-01" db="EMBL/GenBank/DDBJ databases">
        <title>Whole genome sequencing of Histamine producing bacteria.</title>
        <authorList>
            <person name="Butler K."/>
        </authorList>
    </citation>
    <scope>NUCLEOTIDE SEQUENCE [LARGE SCALE GENOMIC DNA]</scope>
    <source>
        <strain evidence="6 7">DSM 100436</strain>
    </source>
</reference>
<comment type="similarity">
    <text evidence="1">Belongs to the LysR transcriptional regulatory family.</text>
</comment>
<evidence type="ECO:0000256" key="2">
    <source>
        <dbReference type="ARBA" id="ARBA00023015"/>
    </source>
</evidence>
<dbReference type="Pfam" id="PF03466">
    <property type="entry name" value="LysR_substrate"/>
    <property type="match status" value="1"/>
</dbReference>
<sequence length="294" mass="32835">MLDHREMETLIAIIDGQSFDSAARHLNISPGAVSQRIKSLENRLGRSVLIRSTPPKTTAAGEQVLTYARRLLLIQKEMGLALKNNLDADVLSLTIAVNHDSLSCWFLDVVSSLSDKPHLSFDIRTSNTISTQELLKSGEVIAAITSKNNQVAGCKTRYLGKLEYIPVCSQSFFKSHFSSDLGKAQLASAPIVLFDRNDDLVKKFLSLYKLQADQVKTHYIPCSHILLDAIKRGIGWTMLPRLLIEDQLTTSELVTIAPHSLFIELYWNTWEQVSETITQVENQVISIASKKLVQ</sequence>
<dbReference type="RefSeq" id="WP_081879141.1">
    <property type="nucleotide sequence ID" value="NZ_JGVO01001590.1"/>
</dbReference>
<dbReference type="InterPro" id="IPR005119">
    <property type="entry name" value="LysR_subst-bd"/>
</dbReference>
<dbReference type="Gene3D" id="3.40.190.290">
    <property type="match status" value="1"/>
</dbReference>
<comment type="caution">
    <text evidence="6">The sequence shown here is derived from an EMBL/GenBank/DDBJ whole genome shotgun (WGS) entry which is preliminary data.</text>
</comment>
<dbReference type="InterPro" id="IPR050176">
    <property type="entry name" value="LTTR"/>
</dbReference>
<evidence type="ECO:0000313" key="6">
    <source>
        <dbReference type="EMBL" id="PSW20707.1"/>
    </source>
</evidence>
<dbReference type="NCBIfam" id="TIGR03298">
    <property type="entry name" value="argP"/>
    <property type="match status" value="1"/>
</dbReference>
<protein>
    <submittedName>
        <fullName evidence="6">ArgP/LysG family DNA-binding transcriptional regulator</fullName>
    </submittedName>
</protein>
<dbReference type="NCBIfam" id="NF002964">
    <property type="entry name" value="PRK03635.1"/>
    <property type="match status" value="1"/>
</dbReference>
<dbReference type="AlphaFoldDB" id="A0A2T3NWN6"/>
<dbReference type="PANTHER" id="PTHR30579:SF2">
    <property type="entry name" value="HTH-TYPE TRANSCRIPTIONAL REGULATOR ARGP"/>
    <property type="match status" value="1"/>
</dbReference>
<dbReference type="PANTHER" id="PTHR30579">
    <property type="entry name" value="TRANSCRIPTIONAL REGULATOR"/>
    <property type="match status" value="1"/>
</dbReference>
<dbReference type="Proteomes" id="UP000241771">
    <property type="component" value="Unassembled WGS sequence"/>
</dbReference>
<name>A0A2T3NWN6_9GAMM</name>
<dbReference type="InterPro" id="IPR017685">
    <property type="entry name" value="ArgP"/>
</dbReference>